<keyword evidence="1" id="KW-0732">Signal</keyword>
<organism evidence="2 3">
    <name type="scientific">Endozoicomonas numazuensis</name>
    <dbReference type="NCBI Taxonomy" id="1137799"/>
    <lineage>
        <taxon>Bacteria</taxon>
        <taxon>Pseudomonadati</taxon>
        <taxon>Pseudomonadota</taxon>
        <taxon>Gammaproteobacteria</taxon>
        <taxon>Oceanospirillales</taxon>
        <taxon>Endozoicomonadaceae</taxon>
        <taxon>Endozoicomonas</taxon>
    </lineage>
</organism>
<dbReference type="OrthoDB" id="6196110at2"/>
<accession>A0A081NJY7</accession>
<evidence type="ECO:0000256" key="1">
    <source>
        <dbReference type="SAM" id="SignalP"/>
    </source>
</evidence>
<feature type="chain" id="PRO_5001760907" evidence="1">
    <location>
        <begin position="19"/>
        <end position="383"/>
    </location>
</feature>
<dbReference type="SUPFAM" id="SSF48403">
    <property type="entry name" value="Ankyrin repeat"/>
    <property type="match status" value="1"/>
</dbReference>
<dbReference type="RefSeq" id="WP_034832098.1">
    <property type="nucleotide sequence ID" value="NZ_JOKH01000001.1"/>
</dbReference>
<gene>
    <name evidence="2" type="ORF">GZ78_01305</name>
</gene>
<evidence type="ECO:0000313" key="3">
    <source>
        <dbReference type="Proteomes" id="UP000028073"/>
    </source>
</evidence>
<keyword evidence="3" id="KW-1185">Reference proteome</keyword>
<evidence type="ECO:0000313" key="2">
    <source>
        <dbReference type="EMBL" id="KEQ18760.1"/>
    </source>
</evidence>
<comment type="caution">
    <text evidence="2">The sequence shown here is derived from an EMBL/GenBank/DDBJ whole genome shotgun (WGS) entry which is preliminary data.</text>
</comment>
<sequence length="383" mass="42766">MNFPLVSALLLATSVSFADDLSFQPDTSEALAAQNHVENILIATYERVLAEPTYSESELTNAPISGFGESRGRNLLTFAAFNNFPELALWGLAHSAGINTADRDGATMLRMSLANYNVQMTDIALKNKADPNMVIGQGDDTMLSALLSWQWPEVGFELAKLYGALPRTKKEKNIVRKYLLQRNADNDTLINHFDSLSVIENPLRKPSKGNFIETNMMDEMDADLLRSMTGEFPLLNQVVIDSFSQQGKNFESFLAFNGFSKSLAYRLQNMPFEQAEAVVMQRDSSGNDLLLAAIKSLNSDTVEVVLETTYATINTPVPHKKQYYTPGLRPWHIADLWEAPKEIKKLLIQYGVDKSADHTAAVFLDQFGKKTENKFFSNEIKGK</sequence>
<name>A0A081NJY7_9GAMM</name>
<protein>
    <submittedName>
        <fullName evidence="2">Uncharacterized protein</fullName>
    </submittedName>
</protein>
<feature type="signal peptide" evidence="1">
    <location>
        <begin position="1"/>
        <end position="18"/>
    </location>
</feature>
<dbReference type="Gene3D" id="1.25.40.20">
    <property type="entry name" value="Ankyrin repeat-containing domain"/>
    <property type="match status" value="1"/>
</dbReference>
<dbReference type="EMBL" id="JOKH01000001">
    <property type="protein sequence ID" value="KEQ18760.1"/>
    <property type="molecule type" value="Genomic_DNA"/>
</dbReference>
<proteinExistence type="predicted"/>
<dbReference type="Proteomes" id="UP000028073">
    <property type="component" value="Unassembled WGS sequence"/>
</dbReference>
<dbReference type="AlphaFoldDB" id="A0A081NJY7"/>
<dbReference type="STRING" id="1137799.GZ78_01305"/>
<reference evidence="2 3" key="1">
    <citation type="submission" date="2014-06" db="EMBL/GenBank/DDBJ databases">
        <title>Whole Genome Sequences of Three Symbiotic Endozoicomonas Bacteria.</title>
        <authorList>
            <person name="Neave M.J."/>
            <person name="Apprill A."/>
            <person name="Voolstra C.R."/>
        </authorList>
    </citation>
    <scope>NUCLEOTIDE SEQUENCE [LARGE SCALE GENOMIC DNA]</scope>
    <source>
        <strain evidence="2 3">DSM 25634</strain>
    </source>
</reference>
<dbReference type="InterPro" id="IPR036770">
    <property type="entry name" value="Ankyrin_rpt-contain_sf"/>
</dbReference>